<dbReference type="InterPro" id="IPR013833">
    <property type="entry name" value="Cyt_c_oxidase_su3_a-hlx"/>
</dbReference>
<comment type="subcellular location">
    <subcellularLocation>
        <location evidence="5">Cell membrane</location>
        <topology evidence="5">Multi-pass membrane protein</topology>
    </subcellularLocation>
    <subcellularLocation>
        <location evidence="1">Membrane</location>
        <topology evidence="1">Multi-pass membrane protein</topology>
    </subcellularLocation>
</comment>
<evidence type="ECO:0000256" key="5">
    <source>
        <dbReference type="RuleBase" id="RU003376"/>
    </source>
</evidence>
<reference evidence="9" key="1">
    <citation type="submission" date="2018-12" db="EMBL/GenBank/DDBJ databases">
        <title>Tengunoibacter tsumagoiensis gen. nov., sp. nov., Dictyobacter kobayashii sp. nov., D. alpinus sp. nov., and D. joshuensis sp. nov. and description of Dictyobacteraceae fam. nov. within the order Ktedonobacterales isolated from Tengu-no-mugimeshi.</title>
        <authorList>
            <person name="Wang C.M."/>
            <person name="Zheng Y."/>
            <person name="Sakai Y."/>
            <person name="Toyoda A."/>
            <person name="Minakuchi Y."/>
            <person name="Abe K."/>
            <person name="Yokota A."/>
            <person name="Yabe S."/>
        </authorList>
    </citation>
    <scope>NUCLEOTIDE SEQUENCE [LARGE SCALE GENOMIC DNA]</scope>
    <source>
        <strain evidence="9">S-27</strain>
    </source>
</reference>
<evidence type="ECO:0000256" key="1">
    <source>
        <dbReference type="ARBA" id="ARBA00004141"/>
    </source>
</evidence>
<dbReference type="GO" id="GO:0004129">
    <property type="term" value="F:cytochrome-c oxidase activity"/>
    <property type="evidence" value="ECO:0007669"/>
    <property type="project" value="InterPro"/>
</dbReference>
<evidence type="ECO:0000313" key="9">
    <source>
        <dbReference type="Proteomes" id="UP000287224"/>
    </source>
</evidence>
<comment type="caution">
    <text evidence="8">The sequence shown here is derived from an EMBL/GenBank/DDBJ whole genome shotgun (WGS) entry which is preliminary data.</text>
</comment>
<dbReference type="AlphaFoldDB" id="A0A401ZIR5"/>
<feature type="transmembrane region" description="Helical" evidence="6">
    <location>
        <begin position="97"/>
        <end position="117"/>
    </location>
</feature>
<keyword evidence="2 5" id="KW-0812">Transmembrane</keyword>
<dbReference type="GO" id="GO:0005886">
    <property type="term" value="C:plasma membrane"/>
    <property type="evidence" value="ECO:0007669"/>
    <property type="project" value="UniProtKB-SubCell"/>
</dbReference>
<keyword evidence="9" id="KW-1185">Reference proteome</keyword>
<feature type="domain" description="Heme-copper oxidase subunit III family profile" evidence="7">
    <location>
        <begin position="1"/>
        <end position="196"/>
    </location>
</feature>
<organism evidence="8 9">
    <name type="scientific">Dictyobacter aurantiacus</name>
    <dbReference type="NCBI Taxonomy" id="1936993"/>
    <lineage>
        <taxon>Bacteria</taxon>
        <taxon>Bacillati</taxon>
        <taxon>Chloroflexota</taxon>
        <taxon>Ktedonobacteria</taxon>
        <taxon>Ktedonobacterales</taxon>
        <taxon>Dictyobacteraceae</taxon>
        <taxon>Dictyobacter</taxon>
    </lineage>
</organism>
<dbReference type="Proteomes" id="UP000287224">
    <property type="component" value="Unassembled WGS sequence"/>
</dbReference>
<feature type="transmembrane region" description="Helical" evidence="6">
    <location>
        <begin position="129"/>
        <end position="156"/>
    </location>
</feature>
<accession>A0A401ZIR5</accession>
<feature type="transmembrane region" description="Helical" evidence="6">
    <location>
        <begin position="64"/>
        <end position="85"/>
    </location>
</feature>
<feature type="transmembrane region" description="Helical" evidence="6">
    <location>
        <begin position="168"/>
        <end position="192"/>
    </location>
</feature>
<comment type="similarity">
    <text evidence="5">Belongs to the cytochrome c oxidase subunit 3 family.</text>
</comment>
<sequence length="196" mass="21923">MDTSLEQMHDIDPRARSLRARAAVLLLILSDALSVVAIMAAGGYLSALNTLNQYRLPSEHAPAFWPGLLLTIGLLLSGLSYYAWARSMLKFEGRGRHLFLLLALFLMMLALAGQIWIGVTLGYARPYDAYVSLVLLFTWYAAVHLLLTVIVGLLVLGRVLHGRMADAIYLVIATAYWWYYTVAAGLVMWLFITFLR</sequence>
<gene>
    <name evidence="8" type="ORF">KDAU_40620</name>
</gene>
<dbReference type="InterPro" id="IPR035973">
    <property type="entry name" value="Cyt_c_oxidase_su3-like_sf"/>
</dbReference>
<dbReference type="SUPFAM" id="SSF81452">
    <property type="entry name" value="Cytochrome c oxidase subunit III-like"/>
    <property type="match status" value="1"/>
</dbReference>
<dbReference type="Gene3D" id="1.20.120.80">
    <property type="entry name" value="Cytochrome c oxidase, subunit III, four-helix bundle"/>
    <property type="match status" value="1"/>
</dbReference>
<evidence type="ECO:0000256" key="3">
    <source>
        <dbReference type="ARBA" id="ARBA00022989"/>
    </source>
</evidence>
<dbReference type="PROSITE" id="PS50253">
    <property type="entry name" value="COX3"/>
    <property type="match status" value="1"/>
</dbReference>
<protein>
    <recommendedName>
        <fullName evidence="7">Heme-copper oxidase subunit III family profile domain-containing protein</fullName>
    </recommendedName>
</protein>
<evidence type="ECO:0000313" key="8">
    <source>
        <dbReference type="EMBL" id="GCE06733.1"/>
    </source>
</evidence>
<evidence type="ECO:0000256" key="6">
    <source>
        <dbReference type="SAM" id="Phobius"/>
    </source>
</evidence>
<evidence type="ECO:0000256" key="4">
    <source>
        <dbReference type="ARBA" id="ARBA00023136"/>
    </source>
</evidence>
<keyword evidence="4 6" id="KW-0472">Membrane</keyword>
<name>A0A401ZIR5_9CHLR</name>
<evidence type="ECO:0000259" key="7">
    <source>
        <dbReference type="PROSITE" id="PS50253"/>
    </source>
</evidence>
<dbReference type="InterPro" id="IPR000298">
    <property type="entry name" value="Cyt_c_oxidase-like_su3"/>
</dbReference>
<proteinExistence type="inferred from homology"/>
<dbReference type="EMBL" id="BIFQ01000001">
    <property type="protein sequence ID" value="GCE06733.1"/>
    <property type="molecule type" value="Genomic_DNA"/>
</dbReference>
<keyword evidence="3 6" id="KW-1133">Transmembrane helix</keyword>
<dbReference type="GO" id="GO:0022904">
    <property type="term" value="P:respiratory electron transport chain"/>
    <property type="evidence" value="ECO:0007669"/>
    <property type="project" value="InterPro"/>
</dbReference>
<feature type="transmembrane region" description="Helical" evidence="6">
    <location>
        <begin position="21"/>
        <end position="44"/>
    </location>
</feature>
<evidence type="ECO:0000256" key="2">
    <source>
        <dbReference type="ARBA" id="ARBA00022692"/>
    </source>
</evidence>